<gene>
    <name evidence="1" type="ORF">M407DRAFT_243717</name>
</gene>
<proteinExistence type="predicted"/>
<dbReference type="Proteomes" id="UP000054248">
    <property type="component" value="Unassembled WGS sequence"/>
</dbReference>
<accession>A0A0C3KYR9</accession>
<dbReference type="EMBL" id="KN823023">
    <property type="protein sequence ID" value="KIO26518.1"/>
    <property type="molecule type" value="Genomic_DNA"/>
</dbReference>
<reference evidence="2" key="2">
    <citation type="submission" date="2015-01" db="EMBL/GenBank/DDBJ databases">
        <title>Evolutionary Origins and Diversification of the Mycorrhizal Mutualists.</title>
        <authorList>
            <consortium name="DOE Joint Genome Institute"/>
            <consortium name="Mycorrhizal Genomics Consortium"/>
            <person name="Kohler A."/>
            <person name="Kuo A."/>
            <person name="Nagy L.G."/>
            <person name="Floudas D."/>
            <person name="Copeland A."/>
            <person name="Barry K.W."/>
            <person name="Cichocki N."/>
            <person name="Veneault-Fourrey C."/>
            <person name="LaButti K."/>
            <person name="Lindquist E.A."/>
            <person name="Lipzen A."/>
            <person name="Lundell T."/>
            <person name="Morin E."/>
            <person name="Murat C."/>
            <person name="Riley R."/>
            <person name="Ohm R."/>
            <person name="Sun H."/>
            <person name="Tunlid A."/>
            <person name="Henrissat B."/>
            <person name="Grigoriev I.V."/>
            <person name="Hibbett D.S."/>
            <person name="Martin F."/>
        </authorList>
    </citation>
    <scope>NUCLEOTIDE SEQUENCE [LARGE SCALE GENOMIC DNA]</scope>
    <source>
        <strain evidence="2">MUT 4182</strain>
    </source>
</reference>
<sequence>MRVYWVLRTTADLFADGQTTTQVAHPKETGVHHKVPLKDTPHSKVTVVLQIRECVDVSFTCFLLGPRECIGSLTWGYFKFAGILS</sequence>
<reference evidence="1 2" key="1">
    <citation type="submission" date="2014-04" db="EMBL/GenBank/DDBJ databases">
        <authorList>
            <consortium name="DOE Joint Genome Institute"/>
            <person name="Kuo A."/>
            <person name="Girlanda M."/>
            <person name="Perotto S."/>
            <person name="Kohler A."/>
            <person name="Nagy L.G."/>
            <person name="Floudas D."/>
            <person name="Copeland A."/>
            <person name="Barry K.W."/>
            <person name="Cichocki N."/>
            <person name="Veneault-Fourrey C."/>
            <person name="LaButti K."/>
            <person name="Lindquist E.A."/>
            <person name="Lipzen A."/>
            <person name="Lundell T."/>
            <person name="Morin E."/>
            <person name="Murat C."/>
            <person name="Sun H."/>
            <person name="Tunlid A."/>
            <person name="Henrissat B."/>
            <person name="Grigoriev I.V."/>
            <person name="Hibbett D.S."/>
            <person name="Martin F."/>
            <person name="Nordberg H.P."/>
            <person name="Cantor M.N."/>
            <person name="Hua S.X."/>
        </authorList>
    </citation>
    <scope>NUCLEOTIDE SEQUENCE [LARGE SCALE GENOMIC DNA]</scope>
    <source>
        <strain evidence="1 2">MUT 4182</strain>
    </source>
</reference>
<evidence type="ECO:0000313" key="1">
    <source>
        <dbReference type="EMBL" id="KIO26518.1"/>
    </source>
</evidence>
<name>A0A0C3KYR9_9AGAM</name>
<keyword evidence="2" id="KW-1185">Reference proteome</keyword>
<dbReference type="AlphaFoldDB" id="A0A0C3KYR9"/>
<evidence type="ECO:0000313" key="2">
    <source>
        <dbReference type="Proteomes" id="UP000054248"/>
    </source>
</evidence>
<protein>
    <submittedName>
        <fullName evidence="1">Uncharacterized protein</fullName>
    </submittedName>
</protein>
<dbReference type="HOGENOM" id="CLU_2514312_0_0_1"/>
<organism evidence="1 2">
    <name type="scientific">Tulasnella calospora MUT 4182</name>
    <dbReference type="NCBI Taxonomy" id="1051891"/>
    <lineage>
        <taxon>Eukaryota</taxon>
        <taxon>Fungi</taxon>
        <taxon>Dikarya</taxon>
        <taxon>Basidiomycota</taxon>
        <taxon>Agaricomycotina</taxon>
        <taxon>Agaricomycetes</taxon>
        <taxon>Cantharellales</taxon>
        <taxon>Tulasnellaceae</taxon>
        <taxon>Tulasnella</taxon>
    </lineage>
</organism>